<dbReference type="WBParaSite" id="ACRNAN_scaffold15501.g23070.t1">
    <property type="protein sequence ID" value="ACRNAN_scaffold15501.g23070.t1"/>
    <property type="gene ID" value="ACRNAN_scaffold15501.g23070"/>
</dbReference>
<keyword evidence="1" id="KW-1185">Reference proteome</keyword>
<reference evidence="2" key="1">
    <citation type="submission" date="2022-11" db="UniProtKB">
        <authorList>
            <consortium name="WormBaseParasite"/>
        </authorList>
    </citation>
    <scope>IDENTIFICATION</scope>
</reference>
<sequence length="126" mass="14688">MRYITAEQHGQIMGRTRLVRNQVEADKHTLPFEDISALSNETKSMIYGYVNNILWLRRPVHSILKEMEKVLNAPQGLNLNDIDANVNKSEVRYTEMMAINEWFETVKSLKFNRTKPFSEDIQTTNA</sequence>
<name>A0A914CZ11_9BILA</name>
<proteinExistence type="predicted"/>
<dbReference type="Proteomes" id="UP000887540">
    <property type="component" value="Unplaced"/>
</dbReference>
<accession>A0A914CZ11</accession>
<organism evidence="1 2">
    <name type="scientific">Acrobeloides nanus</name>
    <dbReference type="NCBI Taxonomy" id="290746"/>
    <lineage>
        <taxon>Eukaryota</taxon>
        <taxon>Metazoa</taxon>
        <taxon>Ecdysozoa</taxon>
        <taxon>Nematoda</taxon>
        <taxon>Chromadorea</taxon>
        <taxon>Rhabditida</taxon>
        <taxon>Tylenchina</taxon>
        <taxon>Cephalobomorpha</taxon>
        <taxon>Cephaloboidea</taxon>
        <taxon>Cephalobidae</taxon>
        <taxon>Acrobeloides</taxon>
    </lineage>
</organism>
<evidence type="ECO:0000313" key="1">
    <source>
        <dbReference type="Proteomes" id="UP000887540"/>
    </source>
</evidence>
<dbReference type="AlphaFoldDB" id="A0A914CZ11"/>
<evidence type="ECO:0000313" key="2">
    <source>
        <dbReference type="WBParaSite" id="ACRNAN_scaffold15501.g23070.t1"/>
    </source>
</evidence>
<protein>
    <submittedName>
        <fullName evidence="2">Uncharacterized protein</fullName>
    </submittedName>
</protein>